<evidence type="ECO:0000259" key="1">
    <source>
        <dbReference type="Pfam" id="PF00117"/>
    </source>
</evidence>
<dbReference type="Pfam" id="PF00117">
    <property type="entry name" value="GATase"/>
    <property type="match status" value="1"/>
</dbReference>
<reference evidence="3" key="1">
    <citation type="submission" date="2016-10" db="EMBL/GenBank/DDBJ databases">
        <authorList>
            <person name="Varghese N."/>
            <person name="Submissions S."/>
        </authorList>
    </citation>
    <scope>NUCLEOTIDE SEQUENCE [LARGE SCALE GENOMIC DNA]</scope>
    <source>
        <strain evidence="3">Gh-105</strain>
    </source>
</reference>
<dbReference type="InterPro" id="IPR029062">
    <property type="entry name" value="Class_I_gatase-like"/>
</dbReference>
<dbReference type="AlphaFoldDB" id="A0A1I2TAK8"/>
<organism evidence="2 3">
    <name type="scientific">Methylobacterium gossipiicola</name>
    <dbReference type="NCBI Taxonomy" id="582675"/>
    <lineage>
        <taxon>Bacteria</taxon>
        <taxon>Pseudomonadati</taxon>
        <taxon>Pseudomonadota</taxon>
        <taxon>Alphaproteobacteria</taxon>
        <taxon>Hyphomicrobiales</taxon>
        <taxon>Methylobacteriaceae</taxon>
        <taxon>Methylobacterium</taxon>
    </lineage>
</organism>
<dbReference type="PROSITE" id="PS51273">
    <property type="entry name" value="GATASE_TYPE_1"/>
    <property type="match status" value="1"/>
</dbReference>
<evidence type="ECO:0000313" key="2">
    <source>
        <dbReference type="EMBL" id="SFG60287.1"/>
    </source>
</evidence>
<feature type="domain" description="Glutamine amidotransferase" evidence="1">
    <location>
        <begin position="45"/>
        <end position="207"/>
    </location>
</feature>
<keyword evidence="3" id="KW-1185">Reference proteome</keyword>
<dbReference type="PANTHER" id="PTHR42695:SF5">
    <property type="entry name" value="GLUTAMINE AMIDOTRANSFERASE YLR126C-RELATED"/>
    <property type="match status" value="1"/>
</dbReference>
<accession>A0A1I2TAK8</accession>
<dbReference type="Gene3D" id="3.40.50.880">
    <property type="match status" value="1"/>
</dbReference>
<dbReference type="InterPro" id="IPR017926">
    <property type="entry name" value="GATASE"/>
</dbReference>
<dbReference type="GO" id="GO:0005829">
    <property type="term" value="C:cytosol"/>
    <property type="evidence" value="ECO:0007669"/>
    <property type="project" value="TreeGrafter"/>
</dbReference>
<gene>
    <name evidence="2" type="ORF">SAMN05192565_106139</name>
</gene>
<dbReference type="OrthoDB" id="9813383at2"/>
<dbReference type="Proteomes" id="UP000199229">
    <property type="component" value="Unassembled WGS sequence"/>
</dbReference>
<dbReference type="RefSeq" id="WP_091970362.1">
    <property type="nucleotide sequence ID" value="NZ_FOPM01000006.1"/>
</dbReference>
<dbReference type="EMBL" id="FOPM01000006">
    <property type="protein sequence ID" value="SFG60287.1"/>
    <property type="molecule type" value="Genomic_DNA"/>
</dbReference>
<dbReference type="STRING" id="582675.SAMN05192565_106139"/>
<sequence length="288" mass="29276">MLNILVADGNDRSGRADHVAATGQTSAEAYATILRTLAEAQGGPSCTCTLVSPADADTALPPGHDLSAYAGLVVTGSALKIGDGAPEVTRQIALMRAALAAGLPVFGSCWGMQVAAVACGGTAGPNPKGGEYGFARGLAATEAGARHPLLAGRPARFDAPAVHGDAVLTLPDHAELLADNACSIQAIVIGHGPGTFWGTQYHPELDLDVLAAMLRTSASDVVDSGQCADEAAVESFAADLARLHADGTGHPDLLARHGIDAQIVDDANRRREIGNFLARLAVPRAVAA</sequence>
<name>A0A1I2TAK8_9HYPH</name>
<protein>
    <submittedName>
        <fullName evidence="2">GMP synthase (Glutamine-hydrolysing)</fullName>
    </submittedName>
</protein>
<dbReference type="CDD" id="cd01741">
    <property type="entry name" value="GATase1_1"/>
    <property type="match status" value="1"/>
</dbReference>
<dbReference type="SUPFAM" id="SSF52317">
    <property type="entry name" value="Class I glutamine amidotransferase-like"/>
    <property type="match status" value="1"/>
</dbReference>
<dbReference type="PANTHER" id="PTHR42695">
    <property type="entry name" value="GLUTAMINE AMIDOTRANSFERASE YLR126C-RELATED"/>
    <property type="match status" value="1"/>
</dbReference>
<dbReference type="InterPro" id="IPR044992">
    <property type="entry name" value="ChyE-like"/>
</dbReference>
<proteinExistence type="predicted"/>
<evidence type="ECO:0000313" key="3">
    <source>
        <dbReference type="Proteomes" id="UP000199229"/>
    </source>
</evidence>